<dbReference type="EMBL" id="CAUYUJ010007668">
    <property type="protein sequence ID" value="CAK0821604.1"/>
    <property type="molecule type" value="Genomic_DNA"/>
</dbReference>
<name>A0ABN9RRA5_9DINO</name>
<evidence type="ECO:0000313" key="3">
    <source>
        <dbReference type="Proteomes" id="UP001189429"/>
    </source>
</evidence>
<comment type="caution">
    <text evidence="2">The sequence shown here is derived from an EMBL/GenBank/DDBJ whole genome shotgun (WGS) entry which is preliminary data.</text>
</comment>
<reference evidence="2" key="1">
    <citation type="submission" date="2023-10" db="EMBL/GenBank/DDBJ databases">
        <authorList>
            <person name="Chen Y."/>
            <person name="Shah S."/>
            <person name="Dougan E. K."/>
            <person name="Thang M."/>
            <person name="Chan C."/>
        </authorList>
    </citation>
    <scope>NUCLEOTIDE SEQUENCE [LARGE SCALE GENOMIC DNA]</scope>
</reference>
<feature type="region of interest" description="Disordered" evidence="1">
    <location>
        <begin position="60"/>
        <end position="82"/>
    </location>
</feature>
<dbReference type="Proteomes" id="UP001189429">
    <property type="component" value="Unassembled WGS sequence"/>
</dbReference>
<protein>
    <submittedName>
        <fullName evidence="2">Uncharacterized protein</fullName>
    </submittedName>
</protein>
<sequence length="136" mass="15439">MGMGKPWATAWRSSVRGTPSMGVGFKQMAGGSEGVEELEVQEQEVHETVEMLTEDVATGWDQFNADDGGGDGGVEGASCGRSRPRAIRMATSWTPRRWAIRGSRRAWTWACAVWRWRRWRRWLRRGQNKLSEGLRE</sequence>
<proteinExistence type="predicted"/>
<evidence type="ECO:0000313" key="2">
    <source>
        <dbReference type="EMBL" id="CAK0821604.1"/>
    </source>
</evidence>
<organism evidence="2 3">
    <name type="scientific">Prorocentrum cordatum</name>
    <dbReference type="NCBI Taxonomy" id="2364126"/>
    <lineage>
        <taxon>Eukaryota</taxon>
        <taxon>Sar</taxon>
        <taxon>Alveolata</taxon>
        <taxon>Dinophyceae</taxon>
        <taxon>Prorocentrales</taxon>
        <taxon>Prorocentraceae</taxon>
        <taxon>Prorocentrum</taxon>
    </lineage>
</organism>
<evidence type="ECO:0000256" key="1">
    <source>
        <dbReference type="SAM" id="MobiDB-lite"/>
    </source>
</evidence>
<gene>
    <name evidence="2" type="ORF">PCOR1329_LOCUS22833</name>
</gene>
<accession>A0ABN9RRA5</accession>
<keyword evidence="3" id="KW-1185">Reference proteome</keyword>